<accession>A0A369Q1S6</accession>
<dbReference type="AlphaFoldDB" id="A0A369Q1S6"/>
<name>A0A369Q1S6_9BACT</name>
<proteinExistence type="predicted"/>
<keyword evidence="2" id="KW-1185">Reference proteome</keyword>
<dbReference type="EMBL" id="QASA01000003">
    <property type="protein sequence ID" value="RDC58704.1"/>
    <property type="molecule type" value="Genomic_DNA"/>
</dbReference>
<reference evidence="1 2" key="1">
    <citation type="submission" date="2018-04" db="EMBL/GenBank/DDBJ databases">
        <title>Adhaeribacter sp. HMF7616 genome sequencing and assembly.</title>
        <authorList>
            <person name="Kang H."/>
            <person name="Kang J."/>
            <person name="Cha I."/>
            <person name="Kim H."/>
            <person name="Joh K."/>
        </authorList>
    </citation>
    <scope>NUCLEOTIDE SEQUENCE [LARGE SCALE GENOMIC DNA]</scope>
    <source>
        <strain evidence="1 2">HMF7616</strain>
    </source>
</reference>
<evidence type="ECO:0000313" key="2">
    <source>
        <dbReference type="Proteomes" id="UP000253919"/>
    </source>
</evidence>
<sequence>MYKIPQYMYKIPLTYVQNPKFMPTDMYKIPLKYVQNPNPCTESHI</sequence>
<organism evidence="1 2">
    <name type="scientific">Adhaeribacter pallidiroseus</name>
    <dbReference type="NCBI Taxonomy" id="2072847"/>
    <lineage>
        <taxon>Bacteria</taxon>
        <taxon>Pseudomonadati</taxon>
        <taxon>Bacteroidota</taxon>
        <taxon>Cytophagia</taxon>
        <taxon>Cytophagales</taxon>
        <taxon>Hymenobacteraceae</taxon>
        <taxon>Adhaeribacter</taxon>
    </lineage>
</organism>
<comment type="caution">
    <text evidence="1">The sequence shown here is derived from an EMBL/GenBank/DDBJ whole genome shotgun (WGS) entry which is preliminary data.</text>
</comment>
<protein>
    <submittedName>
        <fullName evidence="1">Uncharacterized protein</fullName>
    </submittedName>
</protein>
<dbReference type="Proteomes" id="UP000253919">
    <property type="component" value="Unassembled WGS sequence"/>
</dbReference>
<evidence type="ECO:0000313" key="1">
    <source>
        <dbReference type="EMBL" id="RDC58704.1"/>
    </source>
</evidence>
<gene>
    <name evidence="1" type="ORF">AHMF7616_05338</name>
</gene>